<organism evidence="2 3">
    <name type="scientific">Tilletiaria anomala (strain ATCC 24038 / CBS 436.72 / UBC 951)</name>
    <dbReference type="NCBI Taxonomy" id="1037660"/>
    <lineage>
        <taxon>Eukaryota</taxon>
        <taxon>Fungi</taxon>
        <taxon>Dikarya</taxon>
        <taxon>Basidiomycota</taxon>
        <taxon>Ustilaginomycotina</taxon>
        <taxon>Exobasidiomycetes</taxon>
        <taxon>Georgefischeriales</taxon>
        <taxon>Tilletiariaceae</taxon>
        <taxon>Tilletiaria</taxon>
    </lineage>
</organism>
<name>A0A066VSF3_TILAU</name>
<feature type="compositionally biased region" description="Polar residues" evidence="1">
    <location>
        <begin position="74"/>
        <end position="89"/>
    </location>
</feature>
<feature type="region of interest" description="Disordered" evidence="1">
    <location>
        <begin position="74"/>
        <end position="97"/>
    </location>
</feature>
<dbReference type="HOGENOM" id="CLU_853064_0_0_1"/>
<dbReference type="RefSeq" id="XP_013242736.1">
    <property type="nucleotide sequence ID" value="XM_013387282.1"/>
</dbReference>
<dbReference type="EMBL" id="JMSN01000052">
    <property type="protein sequence ID" value="KDN44366.1"/>
    <property type="molecule type" value="Genomic_DNA"/>
</dbReference>
<dbReference type="Proteomes" id="UP000027361">
    <property type="component" value="Unassembled WGS sequence"/>
</dbReference>
<evidence type="ECO:0000313" key="3">
    <source>
        <dbReference type="Proteomes" id="UP000027361"/>
    </source>
</evidence>
<comment type="caution">
    <text evidence="2">The sequence shown here is derived from an EMBL/GenBank/DDBJ whole genome shotgun (WGS) entry which is preliminary data.</text>
</comment>
<accession>A0A066VSF3</accession>
<dbReference type="GeneID" id="25261530"/>
<reference evidence="2 3" key="1">
    <citation type="submission" date="2014-05" db="EMBL/GenBank/DDBJ databases">
        <title>Draft genome sequence of a rare smut relative, Tilletiaria anomala UBC 951.</title>
        <authorList>
            <consortium name="DOE Joint Genome Institute"/>
            <person name="Toome M."/>
            <person name="Kuo A."/>
            <person name="Henrissat B."/>
            <person name="Lipzen A."/>
            <person name="Tritt A."/>
            <person name="Yoshinaga Y."/>
            <person name="Zane M."/>
            <person name="Barry K."/>
            <person name="Grigoriev I.V."/>
            <person name="Spatafora J.W."/>
            <person name="Aimea M.C."/>
        </authorList>
    </citation>
    <scope>NUCLEOTIDE SEQUENCE [LARGE SCALE GENOMIC DNA]</scope>
    <source>
        <strain evidence="2 3">UBC 951</strain>
    </source>
</reference>
<gene>
    <name evidence="2" type="ORF">K437DRAFT_138522</name>
</gene>
<keyword evidence="3" id="KW-1185">Reference proteome</keyword>
<evidence type="ECO:0000313" key="2">
    <source>
        <dbReference type="EMBL" id="KDN44366.1"/>
    </source>
</evidence>
<evidence type="ECO:0000256" key="1">
    <source>
        <dbReference type="SAM" id="MobiDB-lite"/>
    </source>
</evidence>
<proteinExistence type="predicted"/>
<dbReference type="InParanoid" id="A0A066VSF3"/>
<dbReference type="AlphaFoldDB" id="A0A066VSF3"/>
<sequence>MANLAVCCWTQNLRSPHRDQSRSSTQADRSEAIASAIIPLTSASSLADAPRHFHSVSLHVDADDLQMARDIMSATSTSQGPCNASSAQAQERGPQRKRIQLPPIKLSPATSEATWAPPSGMTAMSSRICDPPARALVSHYPKAPKVKDAHTSGFTTAKELIACKVWELEGKSCEDSALQDMACAIEPCNQSKPKFKDEAKSREKRKIPLSDEGLDLLLLPSSPNMLTSDPVAMNVDGKDEAQCNAGNVMAAGSTSQSRPMKRKPAIRIVRSSSEDKYDPAHEVARLETGRAGLKQGMPSAQFPSATNMITSAFSKSPAPCVHSSVG</sequence>
<protein>
    <submittedName>
        <fullName evidence="2">Uncharacterized protein</fullName>
    </submittedName>
</protein>